<protein>
    <recommendedName>
        <fullName evidence="7">Recombinase</fullName>
    </recommendedName>
</protein>
<dbReference type="SUPFAM" id="SSF53041">
    <property type="entry name" value="Resolvase-like"/>
    <property type="match status" value="1"/>
</dbReference>
<dbReference type="PANTHER" id="PTHR30461:SF2">
    <property type="entry name" value="SERINE RECOMBINASE PINE-RELATED"/>
    <property type="match status" value="1"/>
</dbReference>
<dbReference type="GO" id="GO:0000150">
    <property type="term" value="F:DNA strand exchange activity"/>
    <property type="evidence" value="ECO:0007669"/>
    <property type="project" value="InterPro"/>
</dbReference>
<evidence type="ECO:0008006" key="7">
    <source>
        <dbReference type="Google" id="ProtNLM"/>
    </source>
</evidence>
<reference evidence="5 6" key="1">
    <citation type="submission" date="2020-08" db="EMBL/GenBank/DDBJ databases">
        <title>Genomic Encyclopedia of Type Strains, Phase IV (KMG-IV): sequencing the most valuable type-strain genomes for metagenomic binning, comparative biology and taxonomic classification.</title>
        <authorList>
            <person name="Goeker M."/>
        </authorList>
    </citation>
    <scope>NUCLEOTIDE SEQUENCE [LARGE SCALE GENOMIC DNA]</scope>
    <source>
        <strain evidence="5 6">DSM 25335</strain>
    </source>
</reference>
<keyword evidence="1" id="KW-0238">DNA-binding</keyword>
<dbReference type="InterPro" id="IPR011109">
    <property type="entry name" value="DNA_bind_recombinase_dom"/>
</dbReference>
<evidence type="ECO:0000256" key="1">
    <source>
        <dbReference type="ARBA" id="ARBA00023125"/>
    </source>
</evidence>
<keyword evidence="6" id="KW-1185">Reference proteome</keyword>
<dbReference type="InterPro" id="IPR050639">
    <property type="entry name" value="SSR_resolvase"/>
</dbReference>
<feature type="domain" description="Recombinase" evidence="4">
    <location>
        <begin position="40"/>
        <end position="154"/>
    </location>
</feature>
<evidence type="ECO:0000259" key="4">
    <source>
        <dbReference type="PROSITE" id="PS51737"/>
    </source>
</evidence>
<evidence type="ECO:0000313" key="5">
    <source>
        <dbReference type="EMBL" id="MBB5292054.1"/>
    </source>
</evidence>
<dbReference type="PROSITE" id="PS51736">
    <property type="entry name" value="RECOMBINASES_3"/>
    <property type="match status" value="1"/>
</dbReference>
<dbReference type="RefSeq" id="WP_343771743.1">
    <property type="nucleotide sequence ID" value="NZ_BAAAFF010000002.1"/>
</dbReference>
<feature type="domain" description="Resolvase/invertase-type recombinase catalytic" evidence="3">
    <location>
        <begin position="1"/>
        <end position="32"/>
    </location>
</feature>
<dbReference type="AlphaFoldDB" id="A0A7W8HY41"/>
<dbReference type="Gene3D" id="3.90.1750.20">
    <property type="entry name" value="Putative Large Serine Recombinase, Chain B, Domain 2"/>
    <property type="match status" value="1"/>
</dbReference>
<evidence type="ECO:0000256" key="2">
    <source>
        <dbReference type="ARBA" id="ARBA00023172"/>
    </source>
</evidence>
<dbReference type="InterPro" id="IPR036162">
    <property type="entry name" value="Resolvase-like_N_sf"/>
</dbReference>
<dbReference type="EMBL" id="JACHFZ010000003">
    <property type="protein sequence ID" value="MBB5292054.1"/>
    <property type="molecule type" value="Genomic_DNA"/>
</dbReference>
<dbReference type="PROSITE" id="PS51737">
    <property type="entry name" value="RECOMBINASE_DNA_BIND"/>
    <property type="match status" value="1"/>
</dbReference>
<organism evidence="5 6">
    <name type="scientific">Brevundimonas basaltis</name>
    <dbReference type="NCBI Taxonomy" id="472166"/>
    <lineage>
        <taxon>Bacteria</taxon>
        <taxon>Pseudomonadati</taxon>
        <taxon>Pseudomonadota</taxon>
        <taxon>Alphaproteobacteria</taxon>
        <taxon>Caulobacterales</taxon>
        <taxon>Caulobacteraceae</taxon>
        <taxon>Brevundimonas</taxon>
    </lineage>
</organism>
<dbReference type="InterPro" id="IPR006119">
    <property type="entry name" value="Resolv_N"/>
</dbReference>
<evidence type="ECO:0000313" key="6">
    <source>
        <dbReference type="Proteomes" id="UP000566663"/>
    </source>
</evidence>
<keyword evidence="2" id="KW-0233">DNA recombination</keyword>
<proteinExistence type="predicted"/>
<sequence length="401" mass="43873">MTLNVLLSFAQFEREVTSERIRDKIAASKKKGMWMGGNAPLGYIGHERTLKILPDEAETIRHCFSRYLELGSVHVLQRELKSEGVVSRIRTASTGRTSGGQPLGRGQLFHLLKNRVYVGEIVHGDKSWPGLHDPIIDRETFDAVQALLSKAVVPRRERARSSPAALVGLVHDAAGGLMSPVTARKGGSLWRYYVSAKAQRGAPVSIPADGLKRVAAIPLEELVAASLRELTGHPMAAWSTLRDLVSSVTVYSDRVALALTIEARTRAVRDLPPLAADGSLTLVVPARLQKRAGRVWLEASASGRVERRRVDRTLVAALRRAHLELGRVGINAAGRTPCWRDCKGIDDGYIRAIASLAFLAPDIQEAIMEGRQPVGMTLQSLRGTVLPLSWEDQRTLFGTRS</sequence>
<evidence type="ECO:0000259" key="3">
    <source>
        <dbReference type="PROSITE" id="PS51736"/>
    </source>
</evidence>
<name>A0A7W8HY41_9CAUL</name>
<accession>A0A7W8HY41</accession>
<dbReference type="GO" id="GO:0003677">
    <property type="term" value="F:DNA binding"/>
    <property type="evidence" value="ECO:0007669"/>
    <property type="project" value="UniProtKB-KW"/>
</dbReference>
<gene>
    <name evidence="5" type="ORF">HNQ67_001574</name>
</gene>
<dbReference type="Proteomes" id="UP000566663">
    <property type="component" value="Unassembled WGS sequence"/>
</dbReference>
<dbReference type="InterPro" id="IPR038109">
    <property type="entry name" value="DNA_bind_recomb_sf"/>
</dbReference>
<comment type="caution">
    <text evidence="5">The sequence shown here is derived from an EMBL/GenBank/DDBJ whole genome shotgun (WGS) entry which is preliminary data.</text>
</comment>
<dbReference type="PANTHER" id="PTHR30461">
    <property type="entry name" value="DNA-INVERTASE FROM LAMBDOID PROPHAGE"/>
    <property type="match status" value="1"/>
</dbReference>
<dbReference type="Pfam" id="PF07508">
    <property type="entry name" value="Recombinase"/>
    <property type="match status" value="1"/>
</dbReference>